<reference evidence="1" key="1">
    <citation type="submission" date="2022-10" db="EMBL/GenBank/DDBJ databases">
        <title>Genome Sequence of Xylaria curta.</title>
        <authorList>
            <person name="Buettner E."/>
        </authorList>
    </citation>
    <scope>NUCLEOTIDE SEQUENCE</scope>
    <source>
        <strain evidence="1">Babe10</strain>
    </source>
</reference>
<accession>A0ACC1N2H1</accession>
<proteinExistence type="predicted"/>
<evidence type="ECO:0000313" key="2">
    <source>
        <dbReference type="Proteomes" id="UP001143856"/>
    </source>
</evidence>
<keyword evidence="2" id="KW-1185">Reference proteome</keyword>
<protein>
    <submittedName>
        <fullName evidence="1">Uncharacterized protein</fullName>
    </submittedName>
</protein>
<evidence type="ECO:0000313" key="1">
    <source>
        <dbReference type="EMBL" id="KAJ2972654.1"/>
    </source>
</evidence>
<dbReference type="Proteomes" id="UP001143856">
    <property type="component" value="Unassembled WGS sequence"/>
</dbReference>
<organism evidence="1 2">
    <name type="scientific">Xylaria curta</name>
    <dbReference type="NCBI Taxonomy" id="42375"/>
    <lineage>
        <taxon>Eukaryota</taxon>
        <taxon>Fungi</taxon>
        <taxon>Dikarya</taxon>
        <taxon>Ascomycota</taxon>
        <taxon>Pezizomycotina</taxon>
        <taxon>Sordariomycetes</taxon>
        <taxon>Xylariomycetidae</taxon>
        <taxon>Xylariales</taxon>
        <taxon>Xylariaceae</taxon>
        <taxon>Xylaria</taxon>
    </lineage>
</organism>
<comment type="caution">
    <text evidence="1">The sequence shown here is derived from an EMBL/GenBank/DDBJ whole genome shotgun (WGS) entry which is preliminary data.</text>
</comment>
<dbReference type="EMBL" id="JAPDGR010003119">
    <property type="protein sequence ID" value="KAJ2972654.1"/>
    <property type="molecule type" value="Genomic_DNA"/>
</dbReference>
<gene>
    <name evidence="1" type="ORF">NUW58_g9142</name>
</gene>
<sequence length="359" mass="40532">MDPIEKVFRDLPSPAADQAALDQHGVWEQHSVWAQFFSKDQDYEVLRSGLGRFALDKPQIRDDGSAKSQQLKYHAWISRGRKDEEYPFKDKKCPEEQRFGVPEGGHAFLPDKLTDSKFCDHCGKPDAEEACSGCLVKLDSHVVMKTAYCNKACQTQDWKEHKFVCMGRRKVCRAVSIIYDLFVMFQKKVWINKRVVGIAEKQGITYITHDESDEWAFQGKPVVRDFPSDLAPSEEHALAALLNGECQQLLCICQGLIKLILMPLCQSLHEVQIMPRNAHRPTCHIRHGQAHNTMYSQHTLLCAMLKSDELMAIDIAGAQVSFAGCPFSRVAITALIIRSPAQIPKDIIANAALWIVRLA</sequence>
<name>A0ACC1N2H1_9PEZI</name>